<reference evidence="2" key="1">
    <citation type="submission" date="2022-11" db="EMBL/GenBank/DDBJ databases">
        <title>High-quality draft genome sequence of Galbibacter sp. strain CMA-7.</title>
        <authorList>
            <person name="Wei L."/>
            <person name="Dong C."/>
            <person name="Shao Z."/>
        </authorList>
    </citation>
    <scope>NUCLEOTIDE SEQUENCE</scope>
    <source>
        <strain evidence="2">CMA-7</strain>
    </source>
</reference>
<dbReference type="RefSeq" id="WP_277901422.1">
    <property type="nucleotide sequence ID" value="NZ_JAPMUA010000013.1"/>
</dbReference>
<comment type="caution">
    <text evidence="2">The sequence shown here is derived from an EMBL/GenBank/DDBJ whole genome shotgun (WGS) entry which is preliminary data.</text>
</comment>
<evidence type="ECO:0008006" key="4">
    <source>
        <dbReference type="Google" id="ProtNLM"/>
    </source>
</evidence>
<keyword evidence="3" id="KW-1185">Reference proteome</keyword>
<proteinExistence type="predicted"/>
<dbReference type="Pfam" id="PF24838">
    <property type="entry name" value="8xMP"/>
    <property type="match status" value="1"/>
</dbReference>
<dbReference type="Proteomes" id="UP001153642">
    <property type="component" value="Unassembled WGS sequence"/>
</dbReference>
<accession>A0ABT6FX55</accession>
<keyword evidence="1" id="KW-0472">Membrane</keyword>
<name>A0ABT6FX55_9FLAO</name>
<feature type="transmembrane region" description="Helical" evidence="1">
    <location>
        <begin position="101"/>
        <end position="119"/>
    </location>
</feature>
<organism evidence="2 3">
    <name type="scientific">Galbibacter pacificus</name>
    <dbReference type="NCBI Taxonomy" id="2996052"/>
    <lineage>
        <taxon>Bacteria</taxon>
        <taxon>Pseudomonadati</taxon>
        <taxon>Bacteroidota</taxon>
        <taxon>Flavobacteriia</taxon>
        <taxon>Flavobacteriales</taxon>
        <taxon>Flavobacteriaceae</taxon>
        <taxon>Galbibacter</taxon>
    </lineage>
</organism>
<feature type="transmembrane region" description="Helical" evidence="1">
    <location>
        <begin position="163"/>
        <end position="181"/>
    </location>
</feature>
<evidence type="ECO:0000313" key="2">
    <source>
        <dbReference type="EMBL" id="MDG3587692.1"/>
    </source>
</evidence>
<evidence type="ECO:0000313" key="3">
    <source>
        <dbReference type="Proteomes" id="UP001153642"/>
    </source>
</evidence>
<gene>
    <name evidence="2" type="ORF">OSR52_17700</name>
</gene>
<feature type="transmembrane region" description="Helical" evidence="1">
    <location>
        <begin position="193"/>
        <end position="215"/>
    </location>
</feature>
<sequence length="236" mass="28104">MSKKKPTDKKKNVFQRIKKFGFETNKSALEKMSDKEYIDTFIKGVEYEKIERAYNKAWEAKNFEIENYWKRANYFWAFQVASFAGYFAVVSAESLEKEPQISYVVICIGLVTAFAWSFINRGSKTWQRHWEIHVDMLEEQVTGPLYKTVTKKKTFSVSKINDIVSRFFVLIWSVLVLKYFIEYINFYPSNIKHFDYVVFLSTIGMGYFICAMYFGHGRGMFGKRKVQFYKRHFDIK</sequence>
<protein>
    <recommendedName>
        <fullName evidence="4">DUF2157 domain-containing protein</fullName>
    </recommendedName>
</protein>
<dbReference type="InterPro" id="IPR056918">
    <property type="entry name" value="8xMP"/>
</dbReference>
<evidence type="ECO:0000256" key="1">
    <source>
        <dbReference type="SAM" id="Phobius"/>
    </source>
</evidence>
<feature type="transmembrane region" description="Helical" evidence="1">
    <location>
        <begin position="72"/>
        <end position="89"/>
    </location>
</feature>
<dbReference type="EMBL" id="JAPMUA010000013">
    <property type="protein sequence ID" value="MDG3587692.1"/>
    <property type="molecule type" value="Genomic_DNA"/>
</dbReference>
<keyword evidence="1" id="KW-1133">Transmembrane helix</keyword>
<keyword evidence="1" id="KW-0812">Transmembrane</keyword>